<comment type="similarity">
    <text evidence="1">Belongs to the IUNH family.</text>
</comment>
<dbReference type="Pfam" id="PF01156">
    <property type="entry name" value="IU_nuc_hydro"/>
    <property type="match status" value="1"/>
</dbReference>
<protein>
    <recommendedName>
        <fullName evidence="2">Inosine/uridine-preferring nucleoside hydrolase domain-containing protein</fullName>
    </recommendedName>
</protein>
<reference evidence="3" key="1">
    <citation type="journal article" date="2023" name="Insect Mol. Biol.">
        <title>Genome sequencing provides insights into the evolution of gene families encoding plant cell wall-degrading enzymes in longhorned beetles.</title>
        <authorList>
            <person name="Shin N.R."/>
            <person name="Okamura Y."/>
            <person name="Kirsch R."/>
            <person name="Pauchet Y."/>
        </authorList>
    </citation>
    <scope>NUCLEOTIDE SEQUENCE</scope>
    <source>
        <strain evidence="3">AMC_N1</strain>
    </source>
</reference>
<dbReference type="GO" id="GO:0016799">
    <property type="term" value="F:hydrolase activity, hydrolyzing N-glycosyl compounds"/>
    <property type="evidence" value="ECO:0007669"/>
    <property type="project" value="InterPro"/>
</dbReference>
<evidence type="ECO:0000256" key="1">
    <source>
        <dbReference type="ARBA" id="ARBA00009176"/>
    </source>
</evidence>
<sequence>MKQKMEDLTTKRVVIDLDAGVDDYLALWILLNAEKLRKVKIEAIICSMGNTTVENVCKNVVRLLEIEGRTDIPIYRGVEKPLLLQALKDKQFHGGDGFGDLNHDSEPDVSIIRDTLAPIALCDIILNNPNEIYIICIGPLTNLAIAIKLYNNISSAIREVWIMGGNHTAVGNVTSSAEYNFYMDPEAVYIVLECLKCPIFIFPWEPCLLPKIDFEWRYNVLGDRTPALRLLTRADRKVYAELDYWIPCDAFLCFCFLDPEKHISKTSIHHVTIELHSCYTRGQVVLDHLRNKKPNVTIIENFHSELFKDLLLKSTSL</sequence>
<comment type="caution">
    <text evidence="3">The sequence shown here is derived from an EMBL/GenBank/DDBJ whole genome shotgun (WGS) entry which is preliminary data.</text>
</comment>
<evidence type="ECO:0000313" key="4">
    <source>
        <dbReference type="Proteomes" id="UP001162162"/>
    </source>
</evidence>
<accession>A0AAV8YY11</accession>
<dbReference type="InterPro" id="IPR036452">
    <property type="entry name" value="Ribo_hydro-like"/>
</dbReference>
<proteinExistence type="inferred from homology"/>
<keyword evidence="4" id="KW-1185">Reference proteome</keyword>
<dbReference type="Proteomes" id="UP001162162">
    <property type="component" value="Unassembled WGS sequence"/>
</dbReference>
<dbReference type="Gene3D" id="3.90.245.10">
    <property type="entry name" value="Ribonucleoside hydrolase-like"/>
    <property type="match status" value="1"/>
</dbReference>
<gene>
    <name evidence="3" type="ORF">NQ318_001435</name>
</gene>
<dbReference type="SUPFAM" id="SSF53590">
    <property type="entry name" value="Nucleoside hydrolase"/>
    <property type="match status" value="1"/>
</dbReference>
<dbReference type="PANTHER" id="PTHR46190:SF1">
    <property type="entry name" value="SI:CH211-201H21.5"/>
    <property type="match status" value="1"/>
</dbReference>
<dbReference type="AlphaFoldDB" id="A0AAV8YY11"/>
<dbReference type="EMBL" id="JAPWTK010000037">
    <property type="protein sequence ID" value="KAJ8955605.1"/>
    <property type="molecule type" value="Genomic_DNA"/>
</dbReference>
<dbReference type="CDD" id="cd02649">
    <property type="entry name" value="nuc_hydro_CeIAG"/>
    <property type="match status" value="1"/>
</dbReference>
<feature type="domain" description="Inosine/uridine-preferring nucleoside hydrolase" evidence="2">
    <location>
        <begin position="13"/>
        <end position="308"/>
    </location>
</feature>
<dbReference type="InterPro" id="IPR001910">
    <property type="entry name" value="Inosine/uridine_hydrolase_dom"/>
</dbReference>
<evidence type="ECO:0000313" key="3">
    <source>
        <dbReference type="EMBL" id="KAJ8955605.1"/>
    </source>
</evidence>
<name>A0AAV8YY11_9CUCU</name>
<organism evidence="3 4">
    <name type="scientific">Aromia moschata</name>
    <dbReference type="NCBI Taxonomy" id="1265417"/>
    <lineage>
        <taxon>Eukaryota</taxon>
        <taxon>Metazoa</taxon>
        <taxon>Ecdysozoa</taxon>
        <taxon>Arthropoda</taxon>
        <taxon>Hexapoda</taxon>
        <taxon>Insecta</taxon>
        <taxon>Pterygota</taxon>
        <taxon>Neoptera</taxon>
        <taxon>Endopterygota</taxon>
        <taxon>Coleoptera</taxon>
        <taxon>Polyphaga</taxon>
        <taxon>Cucujiformia</taxon>
        <taxon>Chrysomeloidea</taxon>
        <taxon>Cerambycidae</taxon>
        <taxon>Cerambycinae</taxon>
        <taxon>Callichromatini</taxon>
        <taxon>Aromia</taxon>
    </lineage>
</organism>
<dbReference type="InterPro" id="IPR052775">
    <property type="entry name" value="IUN_hydrolase"/>
</dbReference>
<dbReference type="PANTHER" id="PTHR46190">
    <property type="entry name" value="SI:CH211-201H21.5-RELATED"/>
    <property type="match status" value="1"/>
</dbReference>
<evidence type="ECO:0000259" key="2">
    <source>
        <dbReference type="Pfam" id="PF01156"/>
    </source>
</evidence>